<reference evidence="11 12" key="1">
    <citation type="submission" date="2020-08" db="EMBL/GenBank/DDBJ databases">
        <title>Genomic Encyclopedia of Type Strains, Phase IV (KMG-IV): sequencing the most valuable type-strain genomes for metagenomic binning, comparative biology and taxonomic classification.</title>
        <authorList>
            <person name="Goeker M."/>
        </authorList>
    </citation>
    <scope>NUCLEOTIDE SEQUENCE [LARGE SCALE GENOMIC DNA]</scope>
    <source>
        <strain evidence="11 12">DSM 18233</strain>
    </source>
</reference>
<dbReference type="GO" id="GO:0071973">
    <property type="term" value="P:bacterial-type flagellum-dependent cell motility"/>
    <property type="evidence" value="ECO:0007669"/>
    <property type="project" value="InterPro"/>
</dbReference>
<evidence type="ECO:0000256" key="10">
    <source>
        <dbReference type="SAM" id="SignalP"/>
    </source>
</evidence>
<organism evidence="11 12">
    <name type="scientific">Silvimonas terrae</name>
    <dbReference type="NCBI Taxonomy" id="300266"/>
    <lineage>
        <taxon>Bacteria</taxon>
        <taxon>Pseudomonadati</taxon>
        <taxon>Pseudomonadota</taxon>
        <taxon>Betaproteobacteria</taxon>
        <taxon>Neisseriales</taxon>
        <taxon>Chitinibacteraceae</taxon>
        <taxon>Silvimonas</taxon>
    </lineage>
</organism>
<keyword evidence="7 9" id="KW-0975">Bacterial flagellum</keyword>
<evidence type="ECO:0000256" key="8">
    <source>
        <dbReference type="ARBA" id="ARBA00023237"/>
    </source>
</evidence>
<gene>
    <name evidence="9" type="primary">flgH</name>
    <name evidence="11" type="ORF">HNQ50_004378</name>
</gene>
<dbReference type="PRINTS" id="PR01008">
    <property type="entry name" value="FLGLRINGFLGH"/>
</dbReference>
<keyword evidence="5 9" id="KW-0732">Signal</keyword>
<dbReference type="PANTHER" id="PTHR34933:SF3">
    <property type="entry name" value="FLAGELLAR L-RING PROTEIN"/>
    <property type="match status" value="1"/>
</dbReference>
<comment type="subunit">
    <text evidence="4 9">The basal body constitutes a major portion of the flagellar organelle and consists of four rings (L,P,S, and M) mounted on a central rod.</text>
</comment>
<comment type="similarity">
    <text evidence="3 9">Belongs to the FlgH family.</text>
</comment>
<dbReference type="EMBL" id="JACHHN010000012">
    <property type="protein sequence ID" value="MBB5193620.1"/>
    <property type="molecule type" value="Genomic_DNA"/>
</dbReference>
<protein>
    <recommendedName>
        <fullName evidence="9">Flagellar L-ring protein</fullName>
    </recommendedName>
    <alternativeName>
        <fullName evidence="9">Basal body L-ring protein</fullName>
    </alternativeName>
</protein>
<keyword evidence="8 9" id="KW-0998">Cell outer membrane</keyword>
<evidence type="ECO:0000256" key="6">
    <source>
        <dbReference type="ARBA" id="ARBA00023136"/>
    </source>
</evidence>
<dbReference type="RefSeq" id="WP_246428818.1">
    <property type="nucleotide sequence ID" value="NZ_JACHHN010000012.1"/>
</dbReference>
<keyword evidence="11" id="KW-0966">Cell projection</keyword>
<keyword evidence="11" id="KW-0282">Flagellum</keyword>
<feature type="signal peptide" evidence="10">
    <location>
        <begin position="1"/>
        <end position="24"/>
    </location>
</feature>
<dbReference type="GO" id="GO:0009427">
    <property type="term" value="C:bacterial-type flagellum basal body, distal rod, L ring"/>
    <property type="evidence" value="ECO:0007669"/>
    <property type="project" value="InterPro"/>
</dbReference>
<evidence type="ECO:0000256" key="9">
    <source>
        <dbReference type="HAMAP-Rule" id="MF_00415"/>
    </source>
</evidence>
<evidence type="ECO:0000313" key="12">
    <source>
        <dbReference type="Proteomes" id="UP000543030"/>
    </source>
</evidence>
<accession>A0A840RMA1</accession>
<dbReference type="AlphaFoldDB" id="A0A840RMA1"/>
<comment type="caution">
    <text evidence="11">The sequence shown here is derived from an EMBL/GenBank/DDBJ whole genome shotgun (WGS) entry which is preliminary data.</text>
</comment>
<sequence length="230" mass="24259">MAVSKSSWVRLMLAAITLSLGACAVVQPKSIVTAPTTVRPEPSLQSNYNQGSIFQTANSRQLFEERTAKRIGDVLTITIAENLSATNKVDTSTDRKGSLSLSGSGSLPGMPGYLREFMGATMSTSNENKFAGNGSTDNTNTFTGSLSATVIEVLANGNLQVGGEKQIAINGHVNTLRLTGIVNPTDIQAGNTIPSTKVADARIEQLGVGALADATTMGWLQRFFLSVMPY</sequence>
<name>A0A840RMA1_9NEIS</name>
<proteinExistence type="inferred from homology"/>
<evidence type="ECO:0000256" key="4">
    <source>
        <dbReference type="ARBA" id="ARBA00011439"/>
    </source>
</evidence>
<evidence type="ECO:0000256" key="7">
    <source>
        <dbReference type="ARBA" id="ARBA00023143"/>
    </source>
</evidence>
<evidence type="ECO:0000256" key="1">
    <source>
        <dbReference type="ARBA" id="ARBA00002591"/>
    </source>
</evidence>
<dbReference type="PANTHER" id="PTHR34933">
    <property type="entry name" value="FLAGELLAR L-RING PROTEIN"/>
    <property type="match status" value="1"/>
</dbReference>
<comment type="function">
    <text evidence="1 9">Assembles around the rod to form the L-ring and probably protects the motor/basal body from shearing forces during rotation.</text>
</comment>
<dbReference type="GO" id="GO:0003774">
    <property type="term" value="F:cytoskeletal motor activity"/>
    <property type="evidence" value="ECO:0007669"/>
    <property type="project" value="InterPro"/>
</dbReference>
<evidence type="ECO:0000256" key="3">
    <source>
        <dbReference type="ARBA" id="ARBA00006929"/>
    </source>
</evidence>
<dbReference type="Pfam" id="PF02107">
    <property type="entry name" value="FlgH"/>
    <property type="match status" value="1"/>
</dbReference>
<keyword evidence="9" id="KW-0449">Lipoprotein</keyword>
<dbReference type="PROSITE" id="PS51257">
    <property type="entry name" value="PROKAR_LIPOPROTEIN"/>
    <property type="match status" value="1"/>
</dbReference>
<feature type="chain" id="PRO_5032690838" description="Flagellar L-ring protein" evidence="10">
    <location>
        <begin position="25"/>
        <end position="230"/>
    </location>
</feature>
<keyword evidence="11" id="KW-0969">Cilium</keyword>
<dbReference type="Proteomes" id="UP000543030">
    <property type="component" value="Unassembled WGS sequence"/>
</dbReference>
<comment type="subcellular location">
    <subcellularLocation>
        <location evidence="9">Cell outer membrane</location>
        <topology evidence="9">Lipid-anchor</topology>
    </subcellularLocation>
    <subcellularLocation>
        <location evidence="9">Bacterial flagellum basal body</location>
    </subcellularLocation>
    <subcellularLocation>
        <location evidence="2">Membrane</location>
    </subcellularLocation>
</comment>
<dbReference type="HAMAP" id="MF_00415">
    <property type="entry name" value="FlgH"/>
    <property type="match status" value="1"/>
</dbReference>
<dbReference type="GO" id="GO:0009279">
    <property type="term" value="C:cell outer membrane"/>
    <property type="evidence" value="ECO:0007669"/>
    <property type="project" value="UniProtKB-SubCell"/>
</dbReference>
<evidence type="ECO:0000256" key="5">
    <source>
        <dbReference type="ARBA" id="ARBA00022729"/>
    </source>
</evidence>
<keyword evidence="12" id="KW-1185">Reference proteome</keyword>
<dbReference type="InterPro" id="IPR000527">
    <property type="entry name" value="Flag_Lring"/>
</dbReference>
<evidence type="ECO:0000313" key="11">
    <source>
        <dbReference type="EMBL" id="MBB5193620.1"/>
    </source>
</evidence>
<keyword evidence="6 9" id="KW-0472">Membrane</keyword>
<evidence type="ECO:0000256" key="2">
    <source>
        <dbReference type="ARBA" id="ARBA00004370"/>
    </source>
</evidence>